<evidence type="ECO:0000256" key="2">
    <source>
        <dbReference type="ARBA" id="ARBA00022737"/>
    </source>
</evidence>
<organism evidence="4 5">
    <name type="scientific">Syntrophus gentianae</name>
    <dbReference type="NCBI Taxonomy" id="43775"/>
    <lineage>
        <taxon>Bacteria</taxon>
        <taxon>Pseudomonadati</taxon>
        <taxon>Thermodesulfobacteriota</taxon>
        <taxon>Syntrophia</taxon>
        <taxon>Syntrophales</taxon>
        <taxon>Syntrophaceae</taxon>
        <taxon>Syntrophus</taxon>
    </lineage>
</organism>
<dbReference type="RefSeq" id="WP_093884761.1">
    <property type="nucleotide sequence ID" value="NZ_FOBS01000040.1"/>
</dbReference>
<evidence type="ECO:0000313" key="5">
    <source>
        <dbReference type="Proteomes" id="UP000198744"/>
    </source>
</evidence>
<dbReference type="InterPro" id="IPR013517">
    <property type="entry name" value="FG-GAP"/>
</dbReference>
<name>A0A1H8AW42_9BACT</name>
<keyword evidence="2" id="KW-0677">Repeat</keyword>
<dbReference type="InterPro" id="IPR028994">
    <property type="entry name" value="Integrin_alpha_N"/>
</dbReference>
<proteinExistence type="predicted"/>
<dbReference type="STRING" id="43775.SAMN04489760_14017"/>
<dbReference type="OrthoDB" id="8481850at2"/>
<dbReference type="PANTHER" id="PTHR36220:SF1">
    <property type="entry name" value="GAMMA TUBULIN COMPLEX COMPONENT C-TERMINAL DOMAIN-CONTAINING PROTEIN"/>
    <property type="match status" value="1"/>
</dbReference>
<evidence type="ECO:0000256" key="3">
    <source>
        <dbReference type="ARBA" id="ARBA00023180"/>
    </source>
</evidence>
<dbReference type="PANTHER" id="PTHR36220">
    <property type="entry name" value="UNNAMED PRODUCT"/>
    <property type="match status" value="1"/>
</dbReference>
<accession>A0A1H8AW42</accession>
<dbReference type="Pfam" id="PF14312">
    <property type="entry name" value="FG-GAP_2"/>
    <property type="match status" value="7"/>
</dbReference>
<dbReference type="EMBL" id="FOBS01000040">
    <property type="protein sequence ID" value="SEM73727.1"/>
    <property type="molecule type" value="Genomic_DNA"/>
</dbReference>
<keyword evidence="1" id="KW-0732">Signal</keyword>
<protein>
    <submittedName>
        <fullName evidence="4">FG-GAP repeat-containing protein</fullName>
    </submittedName>
</protein>
<keyword evidence="3" id="KW-0325">Glycoprotein</keyword>
<dbReference type="Gene3D" id="2.130.10.130">
    <property type="entry name" value="Integrin alpha, N-terminal"/>
    <property type="match status" value="3"/>
</dbReference>
<dbReference type="AlphaFoldDB" id="A0A1H8AW42"/>
<dbReference type="SMART" id="SM00191">
    <property type="entry name" value="Int_alpha"/>
    <property type="match status" value="6"/>
</dbReference>
<gene>
    <name evidence="4" type="ORF">SAMN04489760_14017</name>
</gene>
<evidence type="ECO:0000313" key="4">
    <source>
        <dbReference type="EMBL" id="SEM73727.1"/>
    </source>
</evidence>
<dbReference type="InterPro" id="IPR013519">
    <property type="entry name" value="Int_alpha_beta-p"/>
</dbReference>
<evidence type="ECO:0000256" key="1">
    <source>
        <dbReference type="ARBA" id="ARBA00022729"/>
    </source>
</evidence>
<dbReference type="Proteomes" id="UP000198744">
    <property type="component" value="Unassembled WGS sequence"/>
</dbReference>
<reference evidence="4 5" key="1">
    <citation type="submission" date="2016-10" db="EMBL/GenBank/DDBJ databases">
        <authorList>
            <person name="de Groot N.N."/>
        </authorList>
    </citation>
    <scope>NUCLEOTIDE SEQUENCE [LARGE SCALE GENOMIC DNA]</scope>
    <source>
        <strain evidence="4 5">DSM 8423</strain>
    </source>
</reference>
<keyword evidence="5" id="KW-1185">Reference proteome</keyword>
<dbReference type="SUPFAM" id="SSF69318">
    <property type="entry name" value="Integrin alpha N-terminal domain"/>
    <property type="match status" value="1"/>
</dbReference>
<sequence length="412" mass="43373">MNIIKYIQTIAILILLSFVLPGTSGVAVAKQPQTEKVRLTANDPAAGAEFGRSVAIEGDLVAVGAGAAVAGSTDKAGAVYLFKRHGHRYVREAKLVAPDASSDAEFGRSVAIQGDRVIVGARFAEVENFTKAGAAYVFRKHKGSWRYEAKITSPTPADEDNFGRALAIQGNLLVVTARKENLNADDVGAAYIFLHKGNQWIFSEKLTAGDPLPGAYFGQSVAMQGNLLAIGARNADSAGAVYLFHRTGKGWKEFAKVNPPDGIEDDQFGFSVALVGNVLTVGARRANPDGVEDAGAAYVYAIHRDSVDLMARLTASDSAAGDQFGQSVAMAGGVIAVGANRAKIGANKKQGAVYLFSREDHSWIEGKKVTADDGLAGDEFGYSLSAFGNEFVTGAHFADSTAGAAYVIPLRH</sequence>